<feature type="domain" description="Tellurite resistance methyltransferase TehB-like" evidence="1">
    <location>
        <begin position="9"/>
        <end position="179"/>
    </location>
</feature>
<dbReference type="Proteomes" id="UP000000939">
    <property type="component" value="Chromosome"/>
</dbReference>
<sequence>MALNDKLKWDKKYQNTPSLLEKREPSKKLINLLTKEKGKKALDVASGAGRNSIYLASKGFDVEAIDISQVALNELDKKGFSNITCKLVDLDEYEVSKNTYDLIIMTNFLDRNLIPKLASALKTDGILFIETYMHDEINEKPSSNPDFLLQKGELKSFFSDEFEILDYDEFENEAYELYRMKKQSIEVKKH</sequence>
<dbReference type="GO" id="GO:0032259">
    <property type="term" value="P:methylation"/>
    <property type="evidence" value="ECO:0007669"/>
    <property type="project" value="UniProtKB-KW"/>
</dbReference>
<reference evidence="2 3" key="1">
    <citation type="journal article" date="2010" name="Stand. Genomic Sci.">
        <title>Complete genome sequence of Arcobacter nitrofigilis type strain (CI).</title>
        <authorList>
            <person name="Pati A."/>
            <person name="Gronow S."/>
            <person name="Lapidus A."/>
            <person name="Copeland A."/>
            <person name="Glavina Del Rio T."/>
            <person name="Nolan M."/>
            <person name="Lucas S."/>
            <person name="Tice H."/>
            <person name="Cheng J.F."/>
            <person name="Han C."/>
            <person name="Chertkov O."/>
            <person name="Bruce D."/>
            <person name="Tapia R."/>
            <person name="Goodwin L."/>
            <person name="Pitluck S."/>
            <person name="Liolios K."/>
            <person name="Ivanova N."/>
            <person name="Mavromatis K."/>
            <person name="Chen A."/>
            <person name="Palaniappan K."/>
            <person name="Land M."/>
            <person name="Hauser L."/>
            <person name="Chang Y.J."/>
            <person name="Jeffries C.D."/>
            <person name="Detter J.C."/>
            <person name="Rohde M."/>
            <person name="Goker M."/>
            <person name="Bristow J."/>
            <person name="Eisen J.A."/>
            <person name="Markowitz V."/>
            <person name="Hugenholtz P."/>
            <person name="Klenk H.P."/>
            <person name="Kyrpides N.C."/>
        </authorList>
    </citation>
    <scope>NUCLEOTIDE SEQUENCE [LARGE SCALE GENOMIC DNA]</scope>
    <source>
        <strain evidence="3">ATCC 33309 / DSM 7299 / CCUG 15893 / LMG 7604 / NCTC 12251 / CI</strain>
    </source>
</reference>
<dbReference type="AlphaFoldDB" id="D5V0M6"/>
<evidence type="ECO:0000313" key="3">
    <source>
        <dbReference type="Proteomes" id="UP000000939"/>
    </source>
</evidence>
<dbReference type="eggNOG" id="COG2518">
    <property type="taxonomic scope" value="Bacteria"/>
</dbReference>
<dbReference type="CDD" id="cd02440">
    <property type="entry name" value="AdoMet_MTases"/>
    <property type="match status" value="1"/>
</dbReference>
<keyword evidence="2" id="KW-0808">Transferase</keyword>
<dbReference type="SUPFAM" id="SSF53335">
    <property type="entry name" value="S-adenosyl-L-methionine-dependent methyltransferases"/>
    <property type="match status" value="1"/>
</dbReference>
<dbReference type="HOGENOM" id="CLU_056435_5_3_7"/>
<dbReference type="Gene3D" id="3.40.50.150">
    <property type="entry name" value="Vaccinia Virus protein VP39"/>
    <property type="match status" value="1"/>
</dbReference>
<organism evidence="2 3">
    <name type="scientific">Arcobacter nitrofigilis (strain ATCC 33309 / DSM 7299 / CCUG 15893 / LMG 7604 / NCTC 12251 / CI)</name>
    <name type="common">Campylobacter nitrofigilis</name>
    <dbReference type="NCBI Taxonomy" id="572480"/>
    <lineage>
        <taxon>Bacteria</taxon>
        <taxon>Pseudomonadati</taxon>
        <taxon>Campylobacterota</taxon>
        <taxon>Epsilonproteobacteria</taxon>
        <taxon>Campylobacterales</taxon>
        <taxon>Arcobacteraceae</taxon>
        <taxon>Arcobacter</taxon>
    </lineage>
</organism>
<dbReference type="STRING" id="572480.Arnit_2186"/>
<dbReference type="Pfam" id="PF03848">
    <property type="entry name" value="TehB"/>
    <property type="match status" value="1"/>
</dbReference>
<protein>
    <submittedName>
        <fullName evidence="2">Methyltransferase type 12</fullName>
    </submittedName>
</protein>
<keyword evidence="3" id="KW-1185">Reference proteome</keyword>
<dbReference type="OrthoDB" id="5298787at2"/>
<proteinExistence type="predicted"/>
<dbReference type="GO" id="GO:0008168">
    <property type="term" value="F:methyltransferase activity"/>
    <property type="evidence" value="ECO:0007669"/>
    <property type="project" value="UniProtKB-KW"/>
</dbReference>
<name>D5V0M6_ARCNC</name>
<dbReference type="InterPro" id="IPR029063">
    <property type="entry name" value="SAM-dependent_MTases_sf"/>
</dbReference>
<dbReference type="PANTHER" id="PTHR43861">
    <property type="entry name" value="TRANS-ACONITATE 2-METHYLTRANSFERASE-RELATED"/>
    <property type="match status" value="1"/>
</dbReference>
<dbReference type="KEGG" id="ant:Arnit_2186"/>
<gene>
    <name evidence="2" type="ordered locus">Arnit_2186</name>
</gene>
<dbReference type="InterPro" id="IPR015985">
    <property type="entry name" value="TehB-like_dom"/>
</dbReference>
<evidence type="ECO:0000259" key="1">
    <source>
        <dbReference type="Pfam" id="PF03848"/>
    </source>
</evidence>
<keyword evidence="2" id="KW-0489">Methyltransferase</keyword>
<dbReference type="EMBL" id="CP001999">
    <property type="protein sequence ID" value="ADG93838.1"/>
    <property type="molecule type" value="Genomic_DNA"/>
</dbReference>
<accession>D5V0M6</accession>
<dbReference type="RefSeq" id="WP_013135983.1">
    <property type="nucleotide sequence ID" value="NC_014166.1"/>
</dbReference>
<evidence type="ECO:0000313" key="2">
    <source>
        <dbReference type="EMBL" id="ADG93838.1"/>
    </source>
</evidence>